<evidence type="ECO:0008006" key="3">
    <source>
        <dbReference type="Google" id="ProtNLM"/>
    </source>
</evidence>
<proteinExistence type="predicted"/>
<sequence>MLPLEPLKFTAKACSGRVATLDVTLDANTGQYDSFIVRWGEGLPQVITRANINQASYTYTRTGNFTIEIQGQYAGQNATDCITPISKATITVSQANSQPSITRLTTTSDNSISIQYQASPGSTVQLHQKGTDGVYAPTGQTSTGAPFVVQTNAKQVQCFQVVAQDACNNAGQRSDEVCSLVINAQAVNKQNNLSWQPYAGTVSGTRPFRFYRLTRNGSPTGGTITNRNTGSSTDLNVQCGVQYCYAIEATIDGTNGLPQTVVASGPSCVTGINGETPGSFRNTTVSIENGRPRLQAGLPLTGTSTSFTLVINRSSGSGPAETIGTVTNRNTFIDESADPNAGSYCYTLTYINSCGLSSPPSAPVCTIHLSSKSNGSIDWTAESPFLPGPVAEYTVEVIDSVNNTKRDIRVGGNTRYEPDPNDPNLQQQKYRIVATTSTGAVSYSNFFTFRREASIFVPDAFTPNGDGMNDEFLAKGIYVDAFRMTIFDRWGTVVYSTPYKTKGWDGTINGQIAMPGQYMYRIEIEDLTGQKTVRTGGVLLIR</sequence>
<dbReference type="InterPro" id="IPR026341">
    <property type="entry name" value="T9SS_type_B"/>
</dbReference>
<dbReference type="Gene3D" id="2.60.40.10">
    <property type="entry name" value="Immunoglobulins"/>
    <property type="match status" value="1"/>
</dbReference>
<accession>A0A1P9WRQ3</accession>
<organism evidence="1 2">
    <name type="scientific">Spirosoma montaniterrae</name>
    <dbReference type="NCBI Taxonomy" id="1178516"/>
    <lineage>
        <taxon>Bacteria</taxon>
        <taxon>Pseudomonadati</taxon>
        <taxon>Bacteroidota</taxon>
        <taxon>Cytophagia</taxon>
        <taxon>Cytophagales</taxon>
        <taxon>Cytophagaceae</taxon>
        <taxon>Spirosoma</taxon>
    </lineage>
</organism>
<dbReference type="EMBL" id="CP014263">
    <property type="protein sequence ID" value="AQG78044.1"/>
    <property type="molecule type" value="Genomic_DNA"/>
</dbReference>
<name>A0A1P9WRQ3_9BACT</name>
<dbReference type="AlphaFoldDB" id="A0A1P9WRQ3"/>
<keyword evidence="2" id="KW-1185">Reference proteome</keyword>
<dbReference type="NCBIfam" id="TIGR04131">
    <property type="entry name" value="Bac_Flav_CTERM"/>
    <property type="match status" value="1"/>
</dbReference>
<dbReference type="Proteomes" id="UP000187941">
    <property type="component" value="Chromosome"/>
</dbReference>
<dbReference type="Pfam" id="PF13585">
    <property type="entry name" value="CHU_C"/>
    <property type="match status" value="1"/>
</dbReference>
<protein>
    <recommendedName>
        <fullName evidence="3">PKD domain-containing protein</fullName>
    </recommendedName>
</protein>
<dbReference type="KEGG" id="smon:AWR27_00970"/>
<reference evidence="1 2" key="1">
    <citation type="submission" date="2016-01" db="EMBL/GenBank/DDBJ databases">
        <authorList>
            <person name="Oliw E.H."/>
        </authorList>
    </citation>
    <scope>NUCLEOTIDE SEQUENCE [LARGE SCALE GENOMIC DNA]</scope>
    <source>
        <strain evidence="1 2">DY10</strain>
    </source>
</reference>
<evidence type="ECO:0000313" key="2">
    <source>
        <dbReference type="Proteomes" id="UP000187941"/>
    </source>
</evidence>
<dbReference type="InterPro" id="IPR013783">
    <property type="entry name" value="Ig-like_fold"/>
</dbReference>
<dbReference type="STRING" id="1178516.AWR27_00970"/>
<evidence type="ECO:0000313" key="1">
    <source>
        <dbReference type="EMBL" id="AQG78044.1"/>
    </source>
</evidence>
<gene>
    <name evidence="1" type="ORF">AWR27_00970</name>
</gene>
<dbReference type="RefSeq" id="WP_232325939.1">
    <property type="nucleotide sequence ID" value="NZ_CP014263.1"/>
</dbReference>